<evidence type="ECO:0000313" key="4">
    <source>
        <dbReference type="Proteomes" id="UP001152649"/>
    </source>
</evidence>
<dbReference type="InterPro" id="IPR001214">
    <property type="entry name" value="SET_dom"/>
</dbReference>
<dbReference type="AlphaFoldDB" id="A0A9W4J235"/>
<dbReference type="OrthoDB" id="5429780at2759"/>
<sequence length="871" mass="98875">MYELKDVPGKGKGLVATINVPQGTRILCEEAVIQIPHNHDQLGCKKLQRYVRQQVNALTEQQRLEFLSLHNIYPYKNPTEQYIGIIRTNALPIEDGETGGGIFLEASRINHACDNNAQQSWNDNIKRHTVHALRDINEGEEITVYYLAVHNSRQARQEALRAKFKFSCSCRICSFPPNQIQRNDEILEEIDHLDRLVGQRGLEGILSSPLRTLRYLDREIQLYNMTGPDDPGLSRVYLDAAQVAIVHGDLARGRIFAERAVRSWRMSGGSDSKNVIEYGALSQNPSQLPLYGMSMQWKTAVDDGPNALGSTEFEDWLWKRENSPRAGTQVGLHSRAIFPAFSGLPDKRGVDMNFYRGPDQPHQHWCFLAEIVDFDFLTRLHMEISDVDGRKVPLFFYTDGRGSELEFAEIQTGYTITILYAQQHAFMFDEPGIRHEDPARVKIFPTPLQDLLGLSDQIQEIRAESDGRKKCHGCGKSSTSMKKCSKCSFFWYCNKALGWNKRFHKTSCKLLQDPDLRGMFLPDWSQFDKHLSFPLSVNTIEPAASSKNEEDAAKISKDVIQLSGKPYAIRSIAGKGKGLVAAERIAKGTRLLSEAPIFRVSRGDPNIEALEVIVENEVKRLTADQKAAFLDLMNIYGDAHSHSLGIARTKFLPLVGSNDVSGGLFLDASRINHSCRHNAQNTWNEDIGELTIHALRDIEAGQEIAISYLPSTSEFAERQRFLKQKFKFECKCELCSLPQVQRKLSDERLKKLQFIDSSIGSFFWGDLYAKMALNLLYMMFSLFDEEGVWDASLARAYKDAFDIATENEDESRARVFAKRAYDTRRLIEGDDSPSTIKMKQAAEQHSTQPPQGMKEAEFENWLWMFDEVPED</sequence>
<feature type="region of interest" description="Disordered" evidence="1">
    <location>
        <begin position="829"/>
        <end position="851"/>
    </location>
</feature>
<reference evidence="3" key="1">
    <citation type="submission" date="2021-07" db="EMBL/GenBank/DDBJ databases">
        <authorList>
            <person name="Branca A.L. A."/>
        </authorList>
    </citation>
    <scope>NUCLEOTIDE SEQUENCE</scope>
</reference>
<comment type="caution">
    <text evidence="3">The sequence shown here is derived from an EMBL/GenBank/DDBJ whole genome shotgun (WGS) entry which is preliminary data.</text>
</comment>
<accession>A0A9W4J235</accession>
<dbReference type="PANTHER" id="PTHR47332:SF2">
    <property type="entry name" value="SET-6"/>
    <property type="match status" value="1"/>
</dbReference>
<dbReference type="InterPro" id="IPR053185">
    <property type="entry name" value="SET_domain_protein"/>
</dbReference>
<dbReference type="Gene3D" id="2.170.270.10">
    <property type="entry name" value="SET domain"/>
    <property type="match status" value="2"/>
</dbReference>
<dbReference type="Gene3D" id="6.10.140.2220">
    <property type="match status" value="1"/>
</dbReference>
<dbReference type="SUPFAM" id="SSF82199">
    <property type="entry name" value="SET domain"/>
    <property type="match status" value="2"/>
</dbReference>
<evidence type="ECO:0000256" key="1">
    <source>
        <dbReference type="SAM" id="MobiDB-lite"/>
    </source>
</evidence>
<dbReference type="CDD" id="cd20071">
    <property type="entry name" value="SET_SMYD"/>
    <property type="match status" value="2"/>
</dbReference>
<dbReference type="SUPFAM" id="SSF144232">
    <property type="entry name" value="HIT/MYND zinc finger-like"/>
    <property type="match status" value="1"/>
</dbReference>
<dbReference type="InterPro" id="IPR046341">
    <property type="entry name" value="SET_dom_sf"/>
</dbReference>
<dbReference type="Proteomes" id="UP001152649">
    <property type="component" value="Unassembled WGS sequence"/>
</dbReference>
<keyword evidence="4" id="KW-1185">Reference proteome</keyword>
<protein>
    <recommendedName>
        <fullName evidence="2">SET domain-containing protein</fullName>
    </recommendedName>
</protein>
<feature type="domain" description="SET" evidence="2">
    <location>
        <begin position="1"/>
        <end position="147"/>
    </location>
</feature>
<dbReference type="SMART" id="SM00317">
    <property type="entry name" value="SET"/>
    <property type="match status" value="2"/>
</dbReference>
<feature type="domain" description="SET" evidence="2">
    <location>
        <begin position="565"/>
        <end position="709"/>
    </location>
</feature>
<dbReference type="EMBL" id="CAJVPG010000186">
    <property type="protein sequence ID" value="CAG8369223.1"/>
    <property type="molecule type" value="Genomic_DNA"/>
</dbReference>
<evidence type="ECO:0000259" key="2">
    <source>
        <dbReference type="PROSITE" id="PS50280"/>
    </source>
</evidence>
<gene>
    <name evidence="3" type="ORF">PSALAMII_LOCUS4567</name>
</gene>
<evidence type="ECO:0000313" key="3">
    <source>
        <dbReference type="EMBL" id="CAG8369223.1"/>
    </source>
</evidence>
<name>A0A9W4J235_9EURO</name>
<dbReference type="Pfam" id="PF00856">
    <property type="entry name" value="SET"/>
    <property type="match status" value="2"/>
</dbReference>
<feature type="compositionally biased region" description="Polar residues" evidence="1">
    <location>
        <begin position="832"/>
        <end position="850"/>
    </location>
</feature>
<dbReference type="PROSITE" id="PS50280">
    <property type="entry name" value="SET"/>
    <property type="match status" value="2"/>
</dbReference>
<dbReference type="PANTHER" id="PTHR47332">
    <property type="entry name" value="SET DOMAIN-CONTAINING PROTEIN 5"/>
    <property type="match status" value="1"/>
</dbReference>
<proteinExistence type="predicted"/>
<organism evidence="3 4">
    <name type="scientific">Penicillium salamii</name>
    <dbReference type="NCBI Taxonomy" id="1612424"/>
    <lineage>
        <taxon>Eukaryota</taxon>
        <taxon>Fungi</taxon>
        <taxon>Dikarya</taxon>
        <taxon>Ascomycota</taxon>
        <taxon>Pezizomycotina</taxon>
        <taxon>Eurotiomycetes</taxon>
        <taxon>Eurotiomycetidae</taxon>
        <taxon>Eurotiales</taxon>
        <taxon>Aspergillaceae</taxon>
        <taxon>Penicillium</taxon>
    </lineage>
</organism>